<evidence type="ECO:0000313" key="9">
    <source>
        <dbReference type="Proteomes" id="UP000023152"/>
    </source>
</evidence>
<dbReference type="InterPro" id="IPR024079">
    <property type="entry name" value="MetalloPept_cat_dom_sf"/>
</dbReference>
<evidence type="ECO:0000256" key="6">
    <source>
        <dbReference type="ARBA" id="ARBA00023049"/>
    </source>
</evidence>
<evidence type="ECO:0000256" key="5">
    <source>
        <dbReference type="ARBA" id="ARBA00022833"/>
    </source>
</evidence>
<dbReference type="InterPro" id="IPR012962">
    <property type="entry name" value="Pept_M54_archaemetzincn"/>
</dbReference>
<dbReference type="PANTHER" id="PTHR15910:SF1">
    <property type="entry name" value="ARCHAEMETZINCIN-2"/>
    <property type="match status" value="1"/>
</dbReference>
<dbReference type="GO" id="GO:0008237">
    <property type="term" value="F:metallopeptidase activity"/>
    <property type="evidence" value="ECO:0007669"/>
    <property type="project" value="UniProtKB-KW"/>
</dbReference>
<comment type="caution">
    <text evidence="8">The sequence shown here is derived from an EMBL/GenBank/DDBJ whole genome shotgun (WGS) entry which is preliminary data.</text>
</comment>
<dbReference type="Gene3D" id="3.40.50.10190">
    <property type="entry name" value="BRCT domain"/>
    <property type="match status" value="1"/>
</dbReference>
<sequence>MEKGEDDGRLKKCHELKIAVVPPDYIKACVSQHRIIPLELYAADEHETDDNDNNDDDDDTSNSANKSKKNVARKSVINSFITDKRFAELFVKPYPDAVEEESLPQTVQEFEAQKWLKPKNNDHNVIYVVTIDSYYHESGKKRNQTEMRKSDSASGQDQEQKQGIKKKEGEGDEEETKNSEKTSLLQVVCDFLERYYRLKVEVLPKYTATLHIVGTRQNKTKSWVEVSSSLESSSSFPSFKHRNRNDYAKFTVQSKNSEALQLNDIMDSLLHLFEHVTDPATKKPLSHTGYCIIGVVNEPIYETSPAEHWKGRAYGGSHVALFTLDEYDVDLTAASPLQLEKSLGWLHTLCHEIGHCFGMDHCPFYSCIMNGYCSAVHEFNTLTTQDNSSSKEKKKDDDEEEEEIRSFSPMHLCPIDLKKLLSLFGKCDDEAFIINRYSDLLAFYQKYNMSDQVRWTSSVLKLIQNQDTSDTT</sequence>
<protein>
    <submittedName>
        <fullName evidence="8">Uncharacterized protein</fullName>
    </submittedName>
</protein>
<evidence type="ECO:0000256" key="1">
    <source>
        <dbReference type="ARBA" id="ARBA00001947"/>
    </source>
</evidence>
<organism evidence="8 9">
    <name type="scientific">Reticulomyxa filosa</name>
    <dbReference type="NCBI Taxonomy" id="46433"/>
    <lineage>
        <taxon>Eukaryota</taxon>
        <taxon>Sar</taxon>
        <taxon>Rhizaria</taxon>
        <taxon>Retaria</taxon>
        <taxon>Foraminifera</taxon>
        <taxon>Monothalamids</taxon>
        <taxon>Reticulomyxidae</taxon>
        <taxon>Reticulomyxa</taxon>
    </lineage>
</organism>
<dbReference type="GO" id="GO:0006508">
    <property type="term" value="P:proteolysis"/>
    <property type="evidence" value="ECO:0007669"/>
    <property type="project" value="UniProtKB-KW"/>
</dbReference>
<name>X6LVB1_RETFI</name>
<keyword evidence="3" id="KW-0479">Metal-binding</keyword>
<keyword evidence="6" id="KW-0482">Metalloprotease</keyword>
<gene>
    <name evidence="8" type="ORF">RFI_32095</name>
</gene>
<dbReference type="GO" id="GO:0046872">
    <property type="term" value="F:metal ion binding"/>
    <property type="evidence" value="ECO:0007669"/>
    <property type="project" value="UniProtKB-KW"/>
</dbReference>
<dbReference type="Gene3D" id="3.40.390.10">
    <property type="entry name" value="Collagenase (Catalytic Domain)"/>
    <property type="match status" value="1"/>
</dbReference>
<feature type="compositionally biased region" description="Basic and acidic residues" evidence="7">
    <location>
        <begin position="158"/>
        <end position="169"/>
    </location>
</feature>
<feature type="compositionally biased region" description="Acidic residues" evidence="7">
    <location>
        <begin position="46"/>
        <end position="60"/>
    </location>
</feature>
<evidence type="ECO:0000256" key="4">
    <source>
        <dbReference type="ARBA" id="ARBA00022801"/>
    </source>
</evidence>
<accession>X6LVB1</accession>
<dbReference type="Proteomes" id="UP000023152">
    <property type="component" value="Unassembled WGS sequence"/>
</dbReference>
<dbReference type="PANTHER" id="PTHR15910">
    <property type="entry name" value="ARCHAEMETZINCIN"/>
    <property type="match status" value="1"/>
</dbReference>
<feature type="compositionally biased region" description="Basic and acidic residues" evidence="7">
    <location>
        <begin position="138"/>
        <end position="151"/>
    </location>
</feature>
<evidence type="ECO:0000256" key="3">
    <source>
        <dbReference type="ARBA" id="ARBA00022723"/>
    </source>
</evidence>
<dbReference type="InterPro" id="IPR036420">
    <property type="entry name" value="BRCT_dom_sf"/>
</dbReference>
<comment type="cofactor">
    <cofactor evidence="1">
        <name>Zn(2+)</name>
        <dbReference type="ChEBI" id="CHEBI:29105"/>
    </cofactor>
</comment>
<keyword evidence="2" id="KW-0645">Protease</keyword>
<evidence type="ECO:0000313" key="8">
    <source>
        <dbReference type="EMBL" id="ETO05301.1"/>
    </source>
</evidence>
<keyword evidence="9" id="KW-1185">Reference proteome</keyword>
<dbReference type="SUPFAM" id="SSF55486">
    <property type="entry name" value="Metalloproteases ('zincins'), catalytic domain"/>
    <property type="match status" value="1"/>
</dbReference>
<evidence type="ECO:0000256" key="7">
    <source>
        <dbReference type="SAM" id="MobiDB-lite"/>
    </source>
</evidence>
<dbReference type="AlphaFoldDB" id="X6LVB1"/>
<feature type="region of interest" description="Disordered" evidence="7">
    <location>
        <begin position="138"/>
        <end position="179"/>
    </location>
</feature>
<keyword evidence="5" id="KW-0862">Zinc</keyword>
<evidence type="ECO:0000256" key="2">
    <source>
        <dbReference type="ARBA" id="ARBA00022670"/>
    </source>
</evidence>
<dbReference type="EMBL" id="ASPP01028293">
    <property type="protein sequence ID" value="ETO05301.1"/>
    <property type="molecule type" value="Genomic_DNA"/>
</dbReference>
<reference evidence="8 9" key="1">
    <citation type="journal article" date="2013" name="Curr. Biol.">
        <title>The Genome of the Foraminiferan Reticulomyxa filosa.</title>
        <authorList>
            <person name="Glockner G."/>
            <person name="Hulsmann N."/>
            <person name="Schleicher M."/>
            <person name="Noegel A.A."/>
            <person name="Eichinger L."/>
            <person name="Gallinger C."/>
            <person name="Pawlowski J."/>
            <person name="Sierra R."/>
            <person name="Euteneuer U."/>
            <person name="Pillet L."/>
            <person name="Moustafa A."/>
            <person name="Platzer M."/>
            <person name="Groth M."/>
            <person name="Szafranski K."/>
            <person name="Schliwa M."/>
        </authorList>
    </citation>
    <scope>NUCLEOTIDE SEQUENCE [LARGE SCALE GENOMIC DNA]</scope>
</reference>
<dbReference type="OrthoDB" id="2365600at2759"/>
<feature type="region of interest" description="Disordered" evidence="7">
    <location>
        <begin position="46"/>
        <end position="71"/>
    </location>
</feature>
<keyword evidence="4" id="KW-0378">Hydrolase</keyword>
<proteinExistence type="predicted"/>